<protein>
    <submittedName>
        <fullName evidence="1">Uncharacterized protein</fullName>
    </submittedName>
</protein>
<organism evidence="1 2">
    <name type="scientific">Paramecium octaurelia</name>
    <dbReference type="NCBI Taxonomy" id="43137"/>
    <lineage>
        <taxon>Eukaryota</taxon>
        <taxon>Sar</taxon>
        <taxon>Alveolata</taxon>
        <taxon>Ciliophora</taxon>
        <taxon>Intramacronucleata</taxon>
        <taxon>Oligohymenophorea</taxon>
        <taxon>Peniculida</taxon>
        <taxon>Parameciidae</taxon>
        <taxon>Paramecium</taxon>
    </lineage>
</organism>
<gene>
    <name evidence="1" type="ORF">POCTA_138.1.T0670261</name>
</gene>
<evidence type="ECO:0000313" key="1">
    <source>
        <dbReference type="EMBL" id="CAD8176773.1"/>
    </source>
</evidence>
<name>A0A8S1VJK9_PAROT</name>
<sequence>MDNFYLKICEQPIKWKKDPKIPLYTSQKENLDLNWNDFEILYRQCYEQEQSSNVTNIIKNSQDFELNINVNRLIRTNNQSSWSEIIENENIQKINDDQKYKQEECHQKPVLKRSNTSFRTHNKSFTQLISENEKLKRYRNNKRSVKTLSMMSLKRSLFTPILKNNFKYGFKEVQIKYLNSDYSKMIIVDENILVCELIVLAIQEFQRTSNYDQNLLKYSNFSLAYKLTSLDDYFDFSNSQADSVIEDKTQQYQEFPYVIDEENSFSSKKIDLDLGQKIFYKVLILEVVDKIKYGIDLYTIEITKKQFPNSIILLVEDTKNEIFYNLNNHLDATLEDIYNQLQRRSGNKYNKNDWYFNLKFPCINIDYKEPLHFQFPLHLLPIHWLQISFKFDNIHNTAAGSIRELYNQSGIKDSFIISQSLTDMNCQIEKKLEMFNYKEFKVIKLENDGYQNEVVIGIDYFDFYFSYLTKKNSKFSLYKLAKCFVQIVLENYQSGQTKDYKRIPTSSILSVLLQDNQKIEIKYQKNEDKVKKLKFILPKRDESEEEPQKKDEKIININEIVQKLSYIIEQRRISPTQRIN</sequence>
<keyword evidence="2" id="KW-1185">Reference proteome</keyword>
<dbReference type="EMBL" id="CAJJDP010000066">
    <property type="protein sequence ID" value="CAD8176773.1"/>
    <property type="molecule type" value="Genomic_DNA"/>
</dbReference>
<dbReference type="AlphaFoldDB" id="A0A8S1VJK9"/>
<accession>A0A8S1VJK9</accession>
<proteinExistence type="predicted"/>
<evidence type="ECO:0000313" key="2">
    <source>
        <dbReference type="Proteomes" id="UP000683925"/>
    </source>
</evidence>
<dbReference type="Proteomes" id="UP000683925">
    <property type="component" value="Unassembled WGS sequence"/>
</dbReference>
<reference evidence="1" key="1">
    <citation type="submission" date="2021-01" db="EMBL/GenBank/DDBJ databases">
        <authorList>
            <consortium name="Genoscope - CEA"/>
            <person name="William W."/>
        </authorList>
    </citation>
    <scope>NUCLEOTIDE SEQUENCE</scope>
</reference>
<dbReference type="OMA" id="FPCINID"/>
<dbReference type="OrthoDB" id="298308at2759"/>
<comment type="caution">
    <text evidence="1">The sequence shown here is derived from an EMBL/GenBank/DDBJ whole genome shotgun (WGS) entry which is preliminary data.</text>
</comment>